<feature type="region of interest" description="Disordered" evidence="1">
    <location>
        <begin position="1"/>
        <end position="44"/>
    </location>
</feature>
<feature type="transmembrane region" description="Helical" evidence="2">
    <location>
        <begin position="198"/>
        <end position="219"/>
    </location>
</feature>
<dbReference type="PANTHER" id="PTHR37919:SF2">
    <property type="entry name" value="EXPERA DOMAIN-CONTAINING PROTEIN"/>
    <property type="match status" value="1"/>
</dbReference>
<dbReference type="Proteomes" id="UP001363622">
    <property type="component" value="Unassembled WGS sequence"/>
</dbReference>
<sequence>MVSTRSHPSAFPPPEASPTKRASSKDPNPAPSSRGPTINDNNATPWHHAPRRAILYWLYISLPLVTWDASYVFLRPHSMPGGSLHAPVFSPYKIYCDVDYNYGWPAWEDGRGFTAAQSLLNVAETLLYVAYLAIVLRAPATGNSPKARKVVQGSAAGKAVIIGFTAAVMTLSKTALYFANEYYGGWENIRHNDWPTLIASWIFPNIMWVIFPTYMTYYFGTEIARGLEAATGSSSKKAQ</sequence>
<keyword evidence="4" id="KW-1185">Reference proteome</keyword>
<keyword evidence="2" id="KW-0812">Transmembrane</keyword>
<gene>
    <name evidence="3" type="ORF">IWZ03DRAFT_366685</name>
</gene>
<keyword evidence="2" id="KW-0472">Membrane</keyword>
<keyword evidence="2" id="KW-1133">Transmembrane helix</keyword>
<evidence type="ECO:0000256" key="1">
    <source>
        <dbReference type="SAM" id="MobiDB-lite"/>
    </source>
</evidence>
<evidence type="ECO:0000313" key="3">
    <source>
        <dbReference type="EMBL" id="KAK7524233.1"/>
    </source>
</evidence>
<protein>
    <recommendedName>
        <fullName evidence="5">C6 transcription factor</fullName>
    </recommendedName>
</protein>
<accession>A0ABR1L3V5</accession>
<feature type="transmembrane region" description="Helical" evidence="2">
    <location>
        <begin position="54"/>
        <end position="74"/>
    </location>
</feature>
<name>A0ABR1L3V5_9PEZI</name>
<feature type="transmembrane region" description="Helical" evidence="2">
    <location>
        <begin position="159"/>
        <end position="178"/>
    </location>
</feature>
<reference evidence="3 4" key="1">
    <citation type="submission" date="2024-04" db="EMBL/GenBank/DDBJ databases">
        <title>Phyllosticta paracitricarpa is synonymous to the EU quarantine fungus P. citricarpa based on phylogenomic analyses.</title>
        <authorList>
            <consortium name="Lawrence Berkeley National Laboratory"/>
            <person name="Van Ingen-Buijs V.A."/>
            <person name="Van Westerhoven A.C."/>
            <person name="Haridas S."/>
            <person name="Skiadas P."/>
            <person name="Martin F."/>
            <person name="Groenewald J.Z."/>
            <person name="Crous P.W."/>
            <person name="Seidl M.F."/>
        </authorList>
    </citation>
    <scope>NUCLEOTIDE SEQUENCE [LARGE SCALE GENOMIC DNA]</scope>
    <source>
        <strain evidence="3 4">CBS 123371</strain>
    </source>
</reference>
<comment type="caution">
    <text evidence="3">The sequence shown here is derived from an EMBL/GenBank/DDBJ whole genome shotgun (WGS) entry which is preliminary data.</text>
</comment>
<feature type="compositionally biased region" description="Polar residues" evidence="1">
    <location>
        <begin position="34"/>
        <end position="44"/>
    </location>
</feature>
<evidence type="ECO:0000313" key="4">
    <source>
        <dbReference type="Proteomes" id="UP001363622"/>
    </source>
</evidence>
<dbReference type="PANTHER" id="PTHR37919">
    <property type="entry name" value="PROTEIN CBG05606"/>
    <property type="match status" value="1"/>
</dbReference>
<organism evidence="3 4">
    <name type="scientific">Phyllosticta citriasiana</name>
    <dbReference type="NCBI Taxonomy" id="595635"/>
    <lineage>
        <taxon>Eukaryota</taxon>
        <taxon>Fungi</taxon>
        <taxon>Dikarya</taxon>
        <taxon>Ascomycota</taxon>
        <taxon>Pezizomycotina</taxon>
        <taxon>Dothideomycetes</taxon>
        <taxon>Dothideomycetes incertae sedis</taxon>
        <taxon>Botryosphaeriales</taxon>
        <taxon>Phyllostictaceae</taxon>
        <taxon>Phyllosticta</taxon>
    </lineage>
</organism>
<evidence type="ECO:0008006" key="5">
    <source>
        <dbReference type="Google" id="ProtNLM"/>
    </source>
</evidence>
<evidence type="ECO:0000256" key="2">
    <source>
        <dbReference type="SAM" id="Phobius"/>
    </source>
</evidence>
<proteinExistence type="predicted"/>
<feature type="transmembrane region" description="Helical" evidence="2">
    <location>
        <begin position="119"/>
        <end position="138"/>
    </location>
</feature>
<dbReference type="EMBL" id="JBBPHU010000001">
    <property type="protein sequence ID" value="KAK7524233.1"/>
    <property type="molecule type" value="Genomic_DNA"/>
</dbReference>